<evidence type="ECO:0000256" key="7">
    <source>
        <dbReference type="ARBA" id="ARBA00022842"/>
    </source>
</evidence>
<evidence type="ECO:0000256" key="10">
    <source>
        <dbReference type="PIRNR" id="PIRNR006268"/>
    </source>
</evidence>
<evidence type="ECO:0000256" key="5">
    <source>
        <dbReference type="ARBA" id="ARBA00022723"/>
    </source>
</evidence>
<feature type="binding site" evidence="11">
    <location>
        <position position="295"/>
    </location>
    <ligand>
        <name>Mg(2+)</name>
        <dbReference type="ChEBI" id="CHEBI:18420"/>
    </ligand>
</feature>
<dbReference type="PANTHER" id="PTHR30040:SF2">
    <property type="entry name" value="FAD:PROTEIN FMN TRANSFERASE"/>
    <property type="match status" value="1"/>
</dbReference>
<dbReference type="Pfam" id="PF02424">
    <property type="entry name" value="ApbE"/>
    <property type="match status" value="1"/>
</dbReference>
<comment type="cofactor">
    <cofactor evidence="11">
        <name>Mg(2+)</name>
        <dbReference type="ChEBI" id="CHEBI:18420"/>
    </cofactor>
    <cofactor evidence="11">
        <name>Mn(2+)</name>
        <dbReference type="ChEBI" id="CHEBI:29035"/>
    </cofactor>
    <text evidence="11">Magnesium. Can also use manganese.</text>
</comment>
<dbReference type="EC" id="2.7.1.180" evidence="1 10"/>
<protein>
    <recommendedName>
        <fullName evidence="2 10">FAD:protein FMN transferase</fullName>
        <ecNumber evidence="1 10">2.7.1.180</ecNumber>
    </recommendedName>
    <alternativeName>
        <fullName evidence="8 10">Flavin transferase</fullName>
    </alternativeName>
</protein>
<feature type="signal peptide" evidence="12">
    <location>
        <begin position="1"/>
        <end position="23"/>
    </location>
</feature>
<keyword evidence="5 10" id="KW-0479">Metal-binding</keyword>
<dbReference type="GO" id="GO:0016740">
    <property type="term" value="F:transferase activity"/>
    <property type="evidence" value="ECO:0007669"/>
    <property type="project" value="UniProtKB-UniRule"/>
</dbReference>
<feature type="binding site" evidence="11">
    <location>
        <position position="291"/>
    </location>
    <ligand>
        <name>Mg(2+)</name>
        <dbReference type="ChEBI" id="CHEBI:18420"/>
    </ligand>
</feature>
<comment type="similarity">
    <text evidence="10">Belongs to the ApbE family.</text>
</comment>
<keyword evidence="12" id="KW-0732">Signal</keyword>
<dbReference type="PIRSF" id="PIRSF006268">
    <property type="entry name" value="ApbE"/>
    <property type="match status" value="1"/>
</dbReference>
<dbReference type="InterPro" id="IPR024932">
    <property type="entry name" value="ApbE"/>
</dbReference>
<keyword evidence="14" id="KW-1185">Reference proteome</keyword>
<evidence type="ECO:0000256" key="1">
    <source>
        <dbReference type="ARBA" id="ARBA00011955"/>
    </source>
</evidence>
<evidence type="ECO:0000256" key="3">
    <source>
        <dbReference type="ARBA" id="ARBA00022630"/>
    </source>
</evidence>
<keyword evidence="4 10" id="KW-0808">Transferase</keyword>
<proteinExistence type="inferred from homology"/>
<evidence type="ECO:0000256" key="9">
    <source>
        <dbReference type="ARBA" id="ARBA00048540"/>
    </source>
</evidence>
<comment type="catalytic activity">
    <reaction evidence="9 10">
        <text>L-threonyl-[protein] + FAD = FMN-L-threonyl-[protein] + AMP + H(+)</text>
        <dbReference type="Rhea" id="RHEA:36847"/>
        <dbReference type="Rhea" id="RHEA-COMP:11060"/>
        <dbReference type="Rhea" id="RHEA-COMP:11061"/>
        <dbReference type="ChEBI" id="CHEBI:15378"/>
        <dbReference type="ChEBI" id="CHEBI:30013"/>
        <dbReference type="ChEBI" id="CHEBI:57692"/>
        <dbReference type="ChEBI" id="CHEBI:74257"/>
        <dbReference type="ChEBI" id="CHEBI:456215"/>
        <dbReference type="EC" id="2.7.1.180"/>
    </reaction>
</comment>
<evidence type="ECO:0000256" key="6">
    <source>
        <dbReference type="ARBA" id="ARBA00022827"/>
    </source>
</evidence>
<name>A0A1G7QHN2_9LACT</name>
<feature type="chain" id="PRO_5039921762" description="FAD:protein FMN transferase" evidence="12">
    <location>
        <begin position="24"/>
        <end position="347"/>
    </location>
</feature>
<dbReference type="InterPro" id="IPR003374">
    <property type="entry name" value="ApbE-like_sf"/>
</dbReference>
<evidence type="ECO:0000256" key="8">
    <source>
        <dbReference type="ARBA" id="ARBA00031306"/>
    </source>
</evidence>
<evidence type="ECO:0000313" key="13">
    <source>
        <dbReference type="EMBL" id="SDF97968.1"/>
    </source>
</evidence>
<evidence type="ECO:0000256" key="4">
    <source>
        <dbReference type="ARBA" id="ARBA00022679"/>
    </source>
</evidence>
<dbReference type="SUPFAM" id="SSF143631">
    <property type="entry name" value="ApbE-like"/>
    <property type="match status" value="1"/>
</dbReference>
<dbReference type="STRING" id="120956.SAMN05421791_10292"/>
<evidence type="ECO:0000256" key="11">
    <source>
        <dbReference type="PIRSR" id="PIRSR006268-2"/>
    </source>
</evidence>
<evidence type="ECO:0000256" key="2">
    <source>
        <dbReference type="ARBA" id="ARBA00016337"/>
    </source>
</evidence>
<evidence type="ECO:0000256" key="12">
    <source>
        <dbReference type="SAM" id="SignalP"/>
    </source>
</evidence>
<dbReference type="AlphaFoldDB" id="A0A1G7QHN2"/>
<dbReference type="PANTHER" id="PTHR30040">
    <property type="entry name" value="THIAMINE BIOSYNTHESIS LIPOPROTEIN APBE"/>
    <property type="match status" value="1"/>
</dbReference>
<organism evidence="13 14">
    <name type="scientific">Facklamia miroungae</name>
    <dbReference type="NCBI Taxonomy" id="120956"/>
    <lineage>
        <taxon>Bacteria</taxon>
        <taxon>Bacillati</taxon>
        <taxon>Bacillota</taxon>
        <taxon>Bacilli</taxon>
        <taxon>Lactobacillales</taxon>
        <taxon>Aerococcaceae</taxon>
        <taxon>Facklamia</taxon>
    </lineage>
</organism>
<sequence length="347" mass="38680">MKKQIIFLFIACLTFFYPLQIVSADENPEALVRSEALLDTFTQITIYPNDANSKQAMDEAFKYIEAMAQLFSEFEEGTDISQINAAAGRDPIKVHPQTLELIEYGLKKSQNFESVFDITIGPISYPWKKAADQNTIPSEATIKESLNLIDYHQVVVNHSDSSIYLKKEKMRLDLGSISKGYIADGVARILKEHQIDKAIINLGGNLVLLGTKPNNAQPWTVGVQNPGHETGSVVGSLPITNKSVVTSGIYERFVEVDGIKYHHLLNPKTGFPIDNTLASVTIITDRSLEADAYATIVFGLGLEEGMHYINQSPDLEAIFITKDQEVYLSQGVKDFKLLDEQYQIFNP</sequence>
<dbReference type="EMBL" id="FNCK01000002">
    <property type="protein sequence ID" value="SDF97968.1"/>
    <property type="molecule type" value="Genomic_DNA"/>
</dbReference>
<keyword evidence="3 10" id="KW-0285">Flavoprotein</keyword>
<dbReference type="RefSeq" id="WP_168427138.1">
    <property type="nucleotide sequence ID" value="NZ_FNCK01000002.1"/>
</dbReference>
<reference evidence="13 14" key="1">
    <citation type="submission" date="2016-10" db="EMBL/GenBank/DDBJ databases">
        <authorList>
            <person name="de Groot N.N."/>
        </authorList>
    </citation>
    <scope>NUCLEOTIDE SEQUENCE [LARGE SCALE GENOMIC DNA]</scope>
    <source>
        <strain evidence="13 14">ATCC BAA-466</strain>
    </source>
</reference>
<accession>A0A1G7QHN2</accession>
<gene>
    <name evidence="13" type="ORF">SAMN05421791_10292</name>
</gene>
<dbReference type="GO" id="GO:0046872">
    <property type="term" value="F:metal ion binding"/>
    <property type="evidence" value="ECO:0007669"/>
    <property type="project" value="UniProtKB-UniRule"/>
</dbReference>
<evidence type="ECO:0000313" key="14">
    <source>
        <dbReference type="Proteomes" id="UP000199708"/>
    </source>
</evidence>
<dbReference type="Gene3D" id="3.10.520.10">
    <property type="entry name" value="ApbE-like domains"/>
    <property type="match status" value="1"/>
</dbReference>
<dbReference type="Proteomes" id="UP000199708">
    <property type="component" value="Unassembled WGS sequence"/>
</dbReference>
<feature type="binding site" evidence="11">
    <location>
        <position position="176"/>
    </location>
    <ligand>
        <name>Mg(2+)</name>
        <dbReference type="ChEBI" id="CHEBI:18420"/>
    </ligand>
</feature>
<keyword evidence="13" id="KW-0449">Lipoprotein</keyword>
<keyword evidence="7 10" id="KW-0460">Magnesium</keyword>
<keyword evidence="6 10" id="KW-0274">FAD</keyword>